<evidence type="ECO:0000256" key="5">
    <source>
        <dbReference type="ARBA" id="ARBA00022989"/>
    </source>
</evidence>
<sequence>MLWQLFITFLKVGLLSFGGGYAVIPLVQYEASTNGWLDEATLQNIMTIAGSAPGPIATNGATLIGYHTAGIWGAIVATAGIVLPSLLIVILLASILFRHQKKEWFKAIFYGLRAVVTGLIIYACIKFGFLGESNVFLSLSTIGTFAIAVVVFLAVAKWKWHPLITIILAASVGMLIF</sequence>
<feature type="transmembrane region" description="Helical" evidence="7">
    <location>
        <begin position="135"/>
        <end position="155"/>
    </location>
</feature>
<dbReference type="PANTHER" id="PTHR43663:SF1">
    <property type="entry name" value="CHROMATE TRANSPORTER"/>
    <property type="match status" value="1"/>
</dbReference>
<evidence type="ECO:0000256" key="3">
    <source>
        <dbReference type="ARBA" id="ARBA00022475"/>
    </source>
</evidence>
<dbReference type="Proteomes" id="UP001597362">
    <property type="component" value="Unassembled WGS sequence"/>
</dbReference>
<gene>
    <name evidence="8" type="ORF">ACFSJH_07240</name>
</gene>
<evidence type="ECO:0000256" key="6">
    <source>
        <dbReference type="ARBA" id="ARBA00023136"/>
    </source>
</evidence>
<proteinExistence type="inferred from homology"/>
<keyword evidence="5 7" id="KW-1133">Transmembrane helix</keyword>
<name>A0ABW4YIK7_9BACL</name>
<dbReference type="EMBL" id="JBHUHO010000020">
    <property type="protein sequence ID" value="MFD2115523.1"/>
    <property type="molecule type" value="Genomic_DNA"/>
</dbReference>
<protein>
    <submittedName>
        <fullName evidence="8">Chromate transporter</fullName>
    </submittedName>
</protein>
<dbReference type="InterPro" id="IPR052518">
    <property type="entry name" value="CHR_Transporter"/>
</dbReference>
<accession>A0ABW4YIK7</accession>
<comment type="caution">
    <text evidence="8">The sequence shown here is derived from an EMBL/GenBank/DDBJ whole genome shotgun (WGS) entry which is preliminary data.</text>
</comment>
<comment type="subcellular location">
    <subcellularLocation>
        <location evidence="1">Cell membrane</location>
        <topology evidence="1">Multi-pass membrane protein</topology>
    </subcellularLocation>
</comment>
<dbReference type="Pfam" id="PF02417">
    <property type="entry name" value="Chromate_transp"/>
    <property type="match status" value="1"/>
</dbReference>
<dbReference type="InterPro" id="IPR003370">
    <property type="entry name" value="Chromate_transpt"/>
</dbReference>
<dbReference type="PANTHER" id="PTHR43663">
    <property type="entry name" value="CHROMATE TRANSPORT PROTEIN-RELATED"/>
    <property type="match status" value="1"/>
</dbReference>
<comment type="similarity">
    <text evidence="2">Belongs to the chromate ion transporter (CHR) (TC 2.A.51) family.</text>
</comment>
<keyword evidence="4 7" id="KW-0812">Transmembrane</keyword>
<evidence type="ECO:0000256" key="2">
    <source>
        <dbReference type="ARBA" id="ARBA00005262"/>
    </source>
</evidence>
<keyword evidence="3" id="KW-1003">Cell membrane</keyword>
<evidence type="ECO:0000313" key="8">
    <source>
        <dbReference type="EMBL" id="MFD2115523.1"/>
    </source>
</evidence>
<evidence type="ECO:0000313" key="9">
    <source>
        <dbReference type="Proteomes" id="UP001597362"/>
    </source>
</evidence>
<reference evidence="9" key="1">
    <citation type="journal article" date="2019" name="Int. J. Syst. Evol. Microbiol.">
        <title>The Global Catalogue of Microorganisms (GCM) 10K type strain sequencing project: providing services to taxonomists for standard genome sequencing and annotation.</title>
        <authorList>
            <consortium name="The Broad Institute Genomics Platform"/>
            <consortium name="The Broad Institute Genome Sequencing Center for Infectious Disease"/>
            <person name="Wu L."/>
            <person name="Ma J."/>
        </authorList>
    </citation>
    <scope>NUCLEOTIDE SEQUENCE [LARGE SCALE GENOMIC DNA]</scope>
    <source>
        <strain evidence="9">GH52</strain>
    </source>
</reference>
<organism evidence="8 9">
    <name type="scientific">Paenibacillus yanchengensis</name>
    <dbReference type="NCBI Taxonomy" id="2035833"/>
    <lineage>
        <taxon>Bacteria</taxon>
        <taxon>Bacillati</taxon>
        <taxon>Bacillota</taxon>
        <taxon>Bacilli</taxon>
        <taxon>Bacillales</taxon>
        <taxon>Paenibacillaceae</taxon>
        <taxon>Paenibacillus</taxon>
    </lineage>
</organism>
<keyword evidence="6 7" id="KW-0472">Membrane</keyword>
<evidence type="ECO:0000256" key="1">
    <source>
        <dbReference type="ARBA" id="ARBA00004651"/>
    </source>
</evidence>
<evidence type="ECO:0000256" key="4">
    <source>
        <dbReference type="ARBA" id="ARBA00022692"/>
    </source>
</evidence>
<feature type="transmembrane region" description="Helical" evidence="7">
    <location>
        <begin position="109"/>
        <end position="129"/>
    </location>
</feature>
<keyword evidence="9" id="KW-1185">Reference proteome</keyword>
<dbReference type="RefSeq" id="WP_377770767.1">
    <property type="nucleotide sequence ID" value="NZ_JBHUHO010000020.1"/>
</dbReference>
<evidence type="ECO:0000256" key="7">
    <source>
        <dbReference type="SAM" id="Phobius"/>
    </source>
</evidence>
<feature type="transmembrane region" description="Helical" evidence="7">
    <location>
        <begin position="71"/>
        <end position="97"/>
    </location>
</feature>